<dbReference type="EMBL" id="UOGA01000226">
    <property type="protein sequence ID" value="VAX22518.1"/>
    <property type="molecule type" value="Genomic_DNA"/>
</dbReference>
<accession>A0A3B1CF00</accession>
<evidence type="ECO:0000256" key="1">
    <source>
        <dbReference type="SAM" id="MobiDB-lite"/>
    </source>
</evidence>
<reference evidence="2" key="1">
    <citation type="submission" date="2018-06" db="EMBL/GenBank/DDBJ databases">
        <authorList>
            <person name="Zhirakovskaya E."/>
        </authorList>
    </citation>
    <scope>NUCLEOTIDE SEQUENCE</scope>
</reference>
<organism evidence="2">
    <name type="scientific">hydrothermal vent metagenome</name>
    <dbReference type="NCBI Taxonomy" id="652676"/>
    <lineage>
        <taxon>unclassified sequences</taxon>
        <taxon>metagenomes</taxon>
        <taxon>ecological metagenomes</taxon>
    </lineage>
</organism>
<feature type="region of interest" description="Disordered" evidence="1">
    <location>
        <begin position="28"/>
        <end position="69"/>
    </location>
</feature>
<gene>
    <name evidence="2" type="ORF">MNBD_NITROSPINAE04-1149</name>
</gene>
<evidence type="ECO:0000313" key="2">
    <source>
        <dbReference type="EMBL" id="VAX22518.1"/>
    </source>
</evidence>
<protein>
    <recommendedName>
        <fullName evidence="3">Lipoprotein</fullName>
    </recommendedName>
</protein>
<name>A0A3B1CF00_9ZZZZ</name>
<dbReference type="AlphaFoldDB" id="A0A3B1CF00"/>
<sequence length="246" mass="27561">MNKTRSLYLLSIILVSALITSGCASSDKKKSEAVKSRSDHKDRGVSPIGLTKSPASPISPSDASRTTLSRPKVVKVQEFGKEQGNKKYFDVVDERAQTMESLSPAVDESARPTRVVTFDNNTVQKDYPIRFGSAWDRALEALLELPLTTVDRSSGVIITSWIYDDKDNPNEFLSLNPFSSSDVKVRYKYTVRILDRGSFTQIKVIPFAQTLKSSTWTQAKTDIVVTNSLFERIELELRTPLTTDRF</sequence>
<dbReference type="PROSITE" id="PS51257">
    <property type="entry name" value="PROKAR_LIPOPROTEIN"/>
    <property type="match status" value="1"/>
</dbReference>
<feature type="compositionally biased region" description="Low complexity" evidence="1">
    <location>
        <begin position="53"/>
        <end position="64"/>
    </location>
</feature>
<proteinExistence type="predicted"/>
<evidence type="ECO:0008006" key="3">
    <source>
        <dbReference type="Google" id="ProtNLM"/>
    </source>
</evidence>
<feature type="compositionally biased region" description="Basic and acidic residues" evidence="1">
    <location>
        <begin position="28"/>
        <end position="44"/>
    </location>
</feature>